<evidence type="ECO:0000256" key="1">
    <source>
        <dbReference type="SAM" id="MobiDB-lite"/>
    </source>
</evidence>
<accession>A0A9D4Q3P7</accession>
<gene>
    <name evidence="2" type="ORF">HPB52_021302</name>
</gene>
<dbReference type="InterPro" id="IPR039664">
    <property type="entry name" value="GRB/APBB1IP"/>
</dbReference>
<organism evidence="2 3">
    <name type="scientific">Rhipicephalus sanguineus</name>
    <name type="common">Brown dog tick</name>
    <name type="synonym">Ixodes sanguineus</name>
    <dbReference type="NCBI Taxonomy" id="34632"/>
    <lineage>
        <taxon>Eukaryota</taxon>
        <taxon>Metazoa</taxon>
        <taxon>Ecdysozoa</taxon>
        <taxon>Arthropoda</taxon>
        <taxon>Chelicerata</taxon>
        <taxon>Arachnida</taxon>
        <taxon>Acari</taxon>
        <taxon>Parasitiformes</taxon>
        <taxon>Ixodida</taxon>
        <taxon>Ixodoidea</taxon>
        <taxon>Ixodidae</taxon>
        <taxon>Rhipicephalinae</taxon>
        <taxon>Rhipicephalus</taxon>
        <taxon>Rhipicephalus</taxon>
    </lineage>
</organism>
<dbReference type="VEuPathDB" id="VectorBase:RSAN_055951"/>
<comment type="caution">
    <text evidence="2">The sequence shown here is derived from an EMBL/GenBank/DDBJ whole genome shotgun (WGS) entry which is preliminary data.</text>
</comment>
<feature type="region of interest" description="Disordered" evidence="1">
    <location>
        <begin position="1"/>
        <end position="63"/>
    </location>
</feature>
<keyword evidence="3" id="KW-1185">Reference proteome</keyword>
<dbReference type="AlphaFoldDB" id="A0A9D4Q3P7"/>
<feature type="compositionally biased region" description="Low complexity" evidence="1">
    <location>
        <begin position="35"/>
        <end position="44"/>
    </location>
</feature>
<dbReference type="EMBL" id="JABSTV010001249">
    <property type="protein sequence ID" value="KAH7963535.1"/>
    <property type="molecule type" value="Genomic_DNA"/>
</dbReference>
<evidence type="ECO:0000313" key="3">
    <source>
        <dbReference type="Proteomes" id="UP000821837"/>
    </source>
</evidence>
<sequence length="144" mass="15080">MWSSMLSWDGTVSTNGGVARTDSPDNDSAFSDNVSMLSSESSASSGGGNNVPRTEPKANSGLASSPCQLLEAINVKLRSIQAGIELDTPPPAEQAARLKAEKIRIALEKMKEASVQKVAFLSCAASMCVACVCCMCVQVDNHLV</sequence>
<reference evidence="2" key="1">
    <citation type="journal article" date="2020" name="Cell">
        <title>Large-Scale Comparative Analyses of Tick Genomes Elucidate Their Genetic Diversity and Vector Capacities.</title>
        <authorList>
            <consortium name="Tick Genome and Microbiome Consortium (TIGMIC)"/>
            <person name="Jia N."/>
            <person name="Wang J."/>
            <person name="Shi W."/>
            <person name="Du L."/>
            <person name="Sun Y."/>
            <person name="Zhan W."/>
            <person name="Jiang J.F."/>
            <person name="Wang Q."/>
            <person name="Zhang B."/>
            <person name="Ji P."/>
            <person name="Bell-Sakyi L."/>
            <person name="Cui X.M."/>
            <person name="Yuan T.T."/>
            <person name="Jiang B.G."/>
            <person name="Yang W.F."/>
            <person name="Lam T.T."/>
            <person name="Chang Q.C."/>
            <person name="Ding S.J."/>
            <person name="Wang X.J."/>
            <person name="Zhu J.G."/>
            <person name="Ruan X.D."/>
            <person name="Zhao L."/>
            <person name="Wei J.T."/>
            <person name="Ye R.Z."/>
            <person name="Que T.C."/>
            <person name="Du C.H."/>
            <person name="Zhou Y.H."/>
            <person name="Cheng J.X."/>
            <person name="Dai P.F."/>
            <person name="Guo W.B."/>
            <person name="Han X.H."/>
            <person name="Huang E.J."/>
            <person name="Li L.F."/>
            <person name="Wei W."/>
            <person name="Gao Y.C."/>
            <person name="Liu J.Z."/>
            <person name="Shao H.Z."/>
            <person name="Wang X."/>
            <person name="Wang C.C."/>
            <person name="Yang T.C."/>
            <person name="Huo Q.B."/>
            <person name="Li W."/>
            <person name="Chen H.Y."/>
            <person name="Chen S.E."/>
            <person name="Zhou L.G."/>
            <person name="Ni X.B."/>
            <person name="Tian J.H."/>
            <person name="Sheng Y."/>
            <person name="Liu T."/>
            <person name="Pan Y.S."/>
            <person name="Xia L.Y."/>
            <person name="Li J."/>
            <person name="Zhao F."/>
            <person name="Cao W.C."/>
        </authorList>
    </citation>
    <scope>NUCLEOTIDE SEQUENCE</scope>
    <source>
        <strain evidence="2">Rsan-2018</strain>
    </source>
</reference>
<dbReference type="PANTHER" id="PTHR11243">
    <property type="entry name" value="GROWTH FACTOR RECEPTOR-BOUND PROTEIN"/>
    <property type="match status" value="1"/>
</dbReference>
<evidence type="ECO:0000313" key="2">
    <source>
        <dbReference type="EMBL" id="KAH7963535.1"/>
    </source>
</evidence>
<dbReference type="Proteomes" id="UP000821837">
    <property type="component" value="Chromosome 3"/>
</dbReference>
<name>A0A9D4Q3P7_RHISA</name>
<proteinExistence type="predicted"/>
<reference evidence="2" key="2">
    <citation type="submission" date="2021-09" db="EMBL/GenBank/DDBJ databases">
        <authorList>
            <person name="Jia N."/>
            <person name="Wang J."/>
            <person name="Shi W."/>
            <person name="Du L."/>
            <person name="Sun Y."/>
            <person name="Zhan W."/>
            <person name="Jiang J."/>
            <person name="Wang Q."/>
            <person name="Zhang B."/>
            <person name="Ji P."/>
            <person name="Sakyi L.B."/>
            <person name="Cui X."/>
            <person name="Yuan T."/>
            <person name="Jiang B."/>
            <person name="Yang W."/>
            <person name="Lam T.T.-Y."/>
            <person name="Chang Q."/>
            <person name="Ding S."/>
            <person name="Wang X."/>
            <person name="Zhu J."/>
            <person name="Ruan X."/>
            <person name="Zhao L."/>
            <person name="Wei J."/>
            <person name="Que T."/>
            <person name="Du C."/>
            <person name="Cheng J."/>
            <person name="Dai P."/>
            <person name="Han X."/>
            <person name="Huang E."/>
            <person name="Gao Y."/>
            <person name="Liu J."/>
            <person name="Shao H."/>
            <person name="Ye R."/>
            <person name="Li L."/>
            <person name="Wei W."/>
            <person name="Wang X."/>
            <person name="Wang C."/>
            <person name="Huo Q."/>
            <person name="Li W."/>
            <person name="Guo W."/>
            <person name="Chen H."/>
            <person name="Chen S."/>
            <person name="Zhou L."/>
            <person name="Zhou L."/>
            <person name="Ni X."/>
            <person name="Tian J."/>
            <person name="Zhou Y."/>
            <person name="Sheng Y."/>
            <person name="Liu T."/>
            <person name="Pan Y."/>
            <person name="Xia L."/>
            <person name="Li J."/>
            <person name="Zhao F."/>
            <person name="Cao W."/>
        </authorList>
    </citation>
    <scope>NUCLEOTIDE SEQUENCE</scope>
    <source>
        <strain evidence="2">Rsan-2018</strain>
        <tissue evidence="2">Larvae</tissue>
    </source>
</reference>
<protein>
    <submittedName>
        <fullName evidence="2">Uncharacterized protein</fullName>
    </submittedName>
</protein>
<feature type="compositionally biased region" description="Polar residues" evidence="1">
    <location>
        <begin position="1"/>
        <end position="16"/>
    </location>
</feature>
<dbReference type="PANTHER" id="PTHR11243:SF23">
    <property type="entry name" value="LD06925P"/>
    <property type="match status" value="1"/>
</dbReference>